<evidence type="ECO:0000256" key="1">
    <source>
        <dbReference type="SAM" id="MobiDB-lite"/>
    </source>
</evidence>
<proteinExistence type="predicted"/>
<accession>A0AAE5RXA8</accession>
<name>A0AAE5RXA8_9HYPH</name>
<comment type="caution">
    <text evidence="2">The sequence shown here is derived from an EMBL/GenBank/DDBJ whole genome shotgun (WGS) entry which is preliminary data.</text>
</comment>
<sequence>MRTATVEKTSLIPVLVTGIQPRRVCAVNDSFAPKDLGALDSCDKHRNEGRWSPIIPQAPALVPPSLSASAHPRATGGQTVKPAHQSS</sequence>
<dbReference type="AlphaFoldDB" id="A0AAE5RXA8"/>
<evidence type="ECO:0000313" key="3">
    <source>
        <dbReference type="Proteomes" id="UP000237447"/>
    </source>
</evidence>
<protein>
    <submittedName>
        <fullName evidence="2">Uncharacterized protein</fullName>
    </submittedName>
</protein>
<dbReference type="EMBL" id="NXEJ01000006">
    <property type="protein sequence ID" value="POO51476.1"/>
    <property type="molecule type" value="Genomic_DNA"/>
</dbReference>
<dbReference type="Proteomes" id="UP000237447">
    <property type="component" value="Unassembled WGS sequence"/>
</dbReference>
<gene>
    <name evidence="2" type="ORF">CPJ18_13300</name>
</gene>
<evidence type="ECO:0000313" key="2">
    <source>
        <dbReference type="EMBL" id="POO51476.1"/>
    </source>
</evidence>
<reference evidence="2 3" key="1">
    <citation type="journal article" date="2018" name="Syst. Appl. Microbiol.">
        <title>Agrobacterium rosae sp. nov., isolated from galls on different agricultural crops.</title>
        <authorList>
            <person name="Kuzmanovic N."/>
            <person name="Pulawska J."/>
            <person name="Smalla K."/>
            <person name="Nesme X."/>
        </authorList>
    </citation>
    <scope>NUCLEOTIDE SEQUENCE [LARGE SCALE GENOMIC DNA]</scope>
    <source>
        <strain evidence="2 3">NCPPB 1650</strain>
    </source>
</reference>
<organism evidence="2 3">
    <name type="scientific">Agrobacterium rosae</name>
    <dbReference type="NCBI Taxonomy" id="1972867"/>
    <lineage>
        <taxon>Bacteria</taxon>
        <taxon>Pseudomonadati</taxon>
        <taxon>Pseudomonadota</taxon>
        <taxon>Alphaproteobacteria</taxon>
        <taxon>Hyphomicrobiales</taxon>
        <taxon>Rhizobiaceae</taxon>
        <taxon>Rhizobium/Agrobacterium group</taxon>
        <taxon>Agrobacterium</taxon>
    </lineage>
</organism>
<feature type="region of interest" description="Disordered" evidence="1">
    <location>
        <begin position="46"/>
        <end position="87"/>
    </location>
</feature>